<evidence type="ECO:0000256" key="1">
    <source>
        <dbReference type="ARBA" id="ARBA00010975"/>
    </source>
</evidence>
<dbReference type="PANTHER" id="PTHR33493:SF3">
    <property type="entry name" value="LATE EMBRYOGENESIS ABUNDANT PROTEIN, LEA_1 SUBGROUP"/>
    <property type="match status" value="1"/>
</dbReference>
<dbReference type="Proteomes" id="UP000298416">
    <property type="component" value="Unassembled WGS sequence"/>
</dbReference>
<name>A0A8X9ACH1_SALSN</name>
<feature type="compositionally biased region" description="Polar residues" evidence="2">
    <location>
        <begin position="87"/>
        <end position="102"/>
    </location>
</feature>
<evidence type="ECO:0000313" key="3">
    <source>
        <dbReference type="EMBL" id="KAG6437867.1"/>
    </source>
</evidence>
<reference evidence="3" key="1">
    <citation type="submission" date="2018-01" db="EMBL/GenBank/DDBJ databases">
        <authorList>
            <person name="Mao J.F."/>
        </authorList>
    </citation>
    <scope>NUCLEOTIDE SEQUENCE</scope>
    <source>
        <strain evidence="3">Huo1</strain>
        <tissue evidence="3">Leaf</tissue>
    </source>
</reference>
<reference evidence="3" key="2">
    <citation type="submission" date="2020-08" db="EMBL/GenBank/DDBJ databases">
        <title>Plant Genome Project.</title>
        <authorList>
            <person name="Zhang R.-G."/>
        </authorList>
    </citation>
    <scope>NUCLEOTIDE SEQUENCE</scope>
    <source>
        <strain evidence="3">Huo1</strain>
        <tissue evidence="3">Leaf</tissue>
    </source>
</reference>
<keyword evidence="4" id="KW-1185">Reference proteome</keyword>
<dbReference type="AlphaFoldDB" id="A0A8X9ACH1"/>
<evidence type="ECO:0000256" key="2">
    <source>
        <dbReference type="SAM" id="MobiDB-lite"/>
    </source>
</evidence>
<dbReference type="Pfam" id="PF03760">
    <property type="entry name" value="LEA_1"/>
    <property type="match status" value="1"/>
</dbReference>
<dbReference type="GO" id="GO:0009793">
    <property type="term" value="P:embryo development ending in seed dormancy"/>
    <property type="evidence" value="ECO:0007669"/>
    <property type="project" value="InterPro"/>
</dbReference>
<protein>
    <submittedName>
        <fullName evidence="3">Uncharacterized protein</fullName>
    </submittedName>
</protein>
<dbReference type="OrthoDB" id="1935860at2759"/>
<dbReference type="InterPro" id="IPR005513">
    <property type="entry name" value="LEA_1"/>
</dbReference>
<evidence type="ECO:0000313" key="4">
    <source>
        <dbReference type="Proteomes" id="UP000298416"/>
    </source>
</evidence>
<comment type="caution">
    <text evidence="3">The sequence shown here is derived from an EMBL/GenBank/DDBJ whole genome shotgun (WGS) entry which is preliminary data.</text>
</comment>
<comment type="similarity">
    <text evidence="1">Belongs to the LEA type 1 family.</text>
</comment>
<dbReference type="EMBL" id="PNBA02000001">
    <property type="protein sequence ID" value="KAG6437867.1"/>
    <property type="molecule type" value="Genomic_DNA"/>
</dbReference>
<organism evidence="3">
    <name type="scientific">Salvia splendens</name>
    <name type="common">Scarlet sage</name>
    <dbReference type="NCBI Taxonomy" id="180675"/>
    <lineage>
        <taxon>Eukaryota</taxon>
        <taxon>Viridiplantae</taxon>
        <taxon>Streptophyta</taxon>
        <taxon>Embryophyta</taxon>
        <taxon>Tracheophyta</taxon>
        <taxon>Spermatophyta</taxon>
        <taxon>Magnoliopsida</taxon>
        <taxon>eudicotyledons</taxon>
        <taxon>Gunneridae</taxon>
        <taxon>Pentapetalae</taxon>
        <taxon>asterids</taxon>
        <taxon>lamiids</taxon>
        <taxon>Lamiales</taxon>
        <taxon>Lamiaceae</taxon>
        <taxon>Nepetoideae</taxon>
        <taxon>Mentheae</taxon>
        <taxon>Salviinae</taxon>
        <taxon>Salvia</taxon>
        <taxon>Salvia subgen. Calosphace</taxon>
        <taxon>core Calosphace</taxon>
    </lineage>
</organism>
<proteinExistence type="inferred from homology"/>
<accession>A0A8X9ACH1</accession>
<dbReference type="PANTHER" id="PTHR33493">
    <property type="entry name" value="LATE EMBRYOGENESIS ABUNDANT PROTEIN 6-RELATED"/>
    <property type="match status" value="1"/>
</dbReference>
<sequence>MQAIKDKITDMKELHKAKAEAREVEKAERQDAKNRLAVVHQVAKARKAEAAMDYHVQKAAEKAAEVREDVPSGGAELPSAEELDDSLSYSQDSASAPPSQDLYSGGAPPDSGHDKAAFVDAPFSPDTAAPPSQNDRL</sequence>
<feature type="compositionally biased region" description="Basic and acidic residues" evidence="2">
    <location>
        <begin position="61"/>
        <end position="70"/>
    </location>
</feature>
<gene>
    <name evidence="3" type="ORF">SASPL_102797</name>
</gene>
<feature type="region of interest" description="Disordered" evidence="2">
    <location>
        <begin position="61"/>
        <end position="137"/>
    </location>
</feature>